<name>A0AAN8IAF9_TRICO</name>
<dbReference type="PANTHER" id="PTHR22954">
    <property type="entry name" value="RETROVIRAL PROTEASE-RELATED"/>
    <property type="match status" value="1"/>
</dbReference>
<dbReference type="Pfam" id="PF03564">
    <property type="entry name" value="DUF1759"/>
    <property type="match status" value="1"/>
</dbReference>
<proteinExistence type="predicted"/>
<reference evidence="2 3" key="1">
    <citation type="submission" date="2019-10" db="EMBL/GenBank/DDBJ databases">
        <title>Assembly and Annotation for the nematode Trichostrongylus colubriformis.</title>
        <authorList>
            <person name="Martin J."/>
        </authorList>
    </citation>
    <scope>NUCLEOTIDE SEQUENCE [LARGE SCALE GENOMIC DNA]</scope>
    <source>
        <strain evidence="2">G859</strain>
        <tissue evidence="2">Whole worm</tissue>
    </source>
</reference>
<evidence type="ECO:0000256" key="1">
    <source>
        <dbReference type="SAM" id="MobiDB-lite"/>
    </source>
</evidence>
<protein>
    <submittedName>
        <fullName evidence="2">Uncharacterized protein</fullName>
    </submittedName>
</protein>
<gene>
    <name evidence="2" type="ORF">GCK32_002036</name>
</gene>
<feature type="compositionally biased region" description="Basic and acidic residues" evidence="1">
    <location>
        <begin position="668"/>
        <end position="684"/>
    </location>
</feature>
<sequence>MGEYGTEPWVQFTAEPIVPWWTIGLPGAETRGSIEERTTIRSIKERKSEDRRRTNQRRIVPGARQGLLTRSVNRLAAVVDEHKDLETWALEAPSEDHERRTYLRAERLRIRKVKAILDTETSNVDTALERYSTAADSLDADTPSLNEILEKVSSNIERASATLDKGRVVQTAVARLLGELDEIEKSCTTGGTASSPDLPQLKLAPIPIPKFSGRVWEWDTFWTAFEHSVDSREMDDIYKMNYLLDALHGEAKDTIKQYEVSGRTYPLVVARLKEKYGNSRILIDQLIRRLQQARAHSNRLEHQEKLWEELSSIVAQLQLKGENVDNSFSRTRTKRPLPAANKGTSKRPMQKSATSPKVNVVLSEADKSQDEQIVGRGDSRKQSSMATCGGDSDTTSTTPNRKRQRDPSSSSSTSSSSTEDTGDIPPKKGRASGTLFKELLKQGARTLHLAASKVDQLAPVVKTTPCPQTTERLKHFEDLVKADHVETIKRLKVAEGKLDSLNLKVNVLTTRFETMEKEVKERMNTTGAEKGHTLRLEREMAGINRDQEDRRRHDDEDRRHERGATSERDRRERTKGGRLSYNVREARRSSTTSSNLDMAAAVIVLCVFLYVLLHRKVQREDVVATTYMESIKTVKWHLEDELKAEAKKYMQRQELRATKRRAILSITKTEESERQERQRPDKPKSPVAKASIQSTNCIQKGYDKEKVEQRGKGSRGSELSTILVITKNEDKEEAAQGSPKNEEEARAVEDNFAQEKNEKAQEK</sequence>
<feature type="region of interest" description="Disordered" evidence="1">
    <location>
        <begin position="522"/>
        <end position="579"/>
    </location>
</feature>
<dbReference type="AlphaFoldDB" id="A0AAN8IAF9"/>
<evidence type="ECO:0000313" key="3">
    <source>
        <dbReference type="Proteomes" id="UP001331761"/>
    </source>
</evidence>
<accession>A0AAN8IAF9</accession>
<feature type="compositionally biased region" description="Basic and acidic residues" evidence="1">
    <location>
        <begin position="701"/>
        <end position="711"/>
    </location>
</feature>
<organism evidence="2 3">
    <name type="scientific">Trichostrongylus colubriformis</name>
    <name type="common">Black scour worm</name>
    <dbReference type="NCBI Taxonomy" id="6319"/>
    <lineage>
        <taxon>Eukaryota</taxon>
        <taxon>Metazoa</taxon>
        <taxon>Ecdysozoa</taxon>
        <taxon>Nematoda</taxon>
        <taxon>Chromadorea</taxon>
        <taxon>Rhabditida</taxon>
        <taxon>Rhabditina</taxon>
        <taxon>Rhabditomorpha</taxon>
        <taxon>Strongyloidea</taxon>
        <taxon>Trichostrongylidae</taxon>
        <taxon>Trichostrongylus</taxon>
    </lineage>
</organism>
<dbReference type="InterPro" id="IPR005312">
    <property type="entry name" value="DUF1759"/>
</dbReference>
<feature type="region of interest" description="Disordered" evidence="1">
    <location>
        <begin position="666"/>
        <end position="763"/>
    </location>
</feature>
<dbReference type="PANTHER" id="PTHR22954:SF3">
    <property type="entry name" value="PROTEIN CBG08539"/>
    <property type="match status" value="1"/>
</dbReference>
<dbReference type="EMBL" id="WIXE01024777">
    <property type="protein sequence ID" value="KAK5965296.1"/>
    <property type="molecule type" value="Genomic_DNA"/>
</dbReference>
<feature type="compositionally biased region" description="Basic and acidic residues" evidence="1">
    <location>
        <begin position="522"/>
        <end position="575"/>
    </location>
</feature>
<feature type="compositionally biased region" description="Low complexity" evidence="1">
    <location>
        <begin position="408"/>
        <end position="418"/>
    </location>
</feature>
<feature type="region of interest" description="Disordered" evidence="1">
    <location>
        <begin position="325"/>
        <end position="431"/>
    </location>
</feature>
<keyword evidence="3" id="KW-1185">Reference proteome</keyword>
<dbReference type="Proteomes" id="UP001331761">
    <property type="component" value="Unassembled WGS sequence"/>
</dbReference>
<evidence type="ECO:0000313" key="2">
    <source>
        <dbReference type="EMBL" id="KAK5965296.1"/>
    </source>
</evidence>
<comment type="caution">
    <text evidence="2">The sequence shown here is derived from an EMBL/GenBank/DDBJ whole genome shotgun (WGS) entry which is preliminary data.</text>
</comment>
<feature type="compositionally biased region" description="Low complexity" evidence="1">
    <location>
        <begin position="389"/>
        <end position="398"/>
    </location>
</feature>
<feature type="compositionally biased region" description="Basic and acidic residues" evidence="1">
    <location>
        <begin position="727"/>
        <end position="763"/>
    </location>
</feature>